<keyword evidence="3" id="KW-1185">Reference proteome</keyword>
<dbReference type="AlphaFoldDB" id="S8AAH6"/>
<accession>S8AAH6</accession>
<evidence type="ECO:0000313" key="2">
    <source>
        <dbReference type="EMBL" id="EPS38111.1"/>
    </source>
</evidence>
<feature type="domain" description="DUF5672" evidence="1">
    <location>
        <begin position="117"/>
        <end position="259"/>
    </location>
</feature>
<evidence type="ECO:0000259" key="1">
    <source>
        <dbReference type="Pfam" id="PF18922"/>
    </source>
</evidence>
<name>S8AAH6_DACHA</name>
<dbReference type="STRING" id="1284197.S8AAH6"/>
<dbReference type="Proteomes" id="UP000015100">
    <property type="component" value="Unassembled WGS sequence"/>
</dbReference>
<dbReference type="Pfam" id="PF18922">
    <property type="entry name" value="DUF5672"/>
    <property type="match status" value="1"/>
</dbReference>
<evidence type="ECO:0000313" key="3">
    <source>
        <dbReference type="Proteomes" id="UP000015100"/>
    </source>
</evidence>
<dbReference type="OrthoDB" id="10025998at2759"/>
<reference evidence="2 3" key="1">
    <citation type="journal article" date="2013" name="PLoS Genet.">
        <title>Genomic mechanisms accounting for the adaptation to parasitism in nematode-trapping fungi.</title>
        <authorList>
            <person name="Meerupati T."/>
            <person name="Andersson K.M."/>
            <person name="Friman E."/>
            <person name="Kumar D."/>
            <person name="Tunlid A."/>
            <person name="Ahren D."/>
        </authorList>
    </citation>
    <scope>NUCLEOTIDE SEQUENCE [LARGE SCALE GENOMIC DNA]</scope>
    <source>
        <strain evidence="2 3">CBS 200.50</strain>
    </source>
</reference>
<proteinExistence type="predicted"/>
<gene>
    <name evidence="2" type="ORF">H072_8145</name>
</gene>
<organism evidence="2 3">
    <name type="scientific">Dactylellina haptotyla (strain CBS 200.50)</name>
    <name type="common">Nematode-trapping fungus</name>
    <name type="synonym">Monacrosporium haptotylum</name>
    <dbReference type="NCBI Taxonomy" id="1284197"/>
    <lineage>
        <taxon>Eukaryota</taxon>
        <taxon>Fungi</taxon>
        <taxon>Dikarya</taxon>
        <taxon>Ascomycota</taxon>
        <taxon>Pezizomycotina</taxon>
        <taxon>Orbiliomycetes</taxon>
        <taxon>Orbiliales</taxon>
        <taxon>Orbiliaceae</taxon>
        <taxon>Dactylellina</taxon>
    </lineage>
</organism>
<dbReference type="InterPro" id="IPR043729">
    <property type="entry name" value="DUF5672"/>
</dbReference>
<reference evidence="3" key="2">
    <citation type="submission" date="2013-04" db="EMBL/GenBank/DDBJ databases">
        <title>Genomic mechanisms accounting for the adaptation to parasitism in nematode-trapping fungi.</title>
        <authorList>
            <person name="Ahren D.G."/>
        </authorList>
    </citation>
    <scope>NUCLEOTIDE SEQUENCE [LARGE SCALE GENOMIC DNA]</scope>
    <source>
        <strain evidence="3">CBS 200.50</strain>
    </source>
</reference>
<comment type="caution">
    <text evidence="2">The sequence shown here is derived from an EMBL/GenBank/DDBJ whole genome shotgun (WGS) entry which is preliminary data.</text>
</comment>
<protein>
    <recommendedName>
        <fullName evidence="1">DUF5672 domain-containing protein</fullName>
    </recommendedName>
</protein>
<dbReference type="OMA" id="WEDRWIC"/>
<dbReference type="EMBL" id="AQGS01000576">
    <property type="protein sequence ID" value="EPS38111.1"/>
    <property type="molecule type" value="Genomic_DNA"/>
</dbReference>
<dbReference type="HOGENOM" id="CLU_048589_2_0_1"/>
<sequence length="313" mass="35860">MLLKRKSPFSIVLLVALFYYLLLQAQKYSYGTTLSSVGGDVYADDAELSLQQRSPFNESKLALLLENRALSHLTPLMLHFMAVVPEEWPFMFLGSNVSIAHLRKSAAIRGFEATGKIRMSQMSDNITIASQEDLSRLLTSAEFYEQLLPAEWLFFFQTDSMICANAPTSINDWVETGASWVGAPFNNMRYGGNGGLSLRRISHILRVLKAQRRLDGELHEDRWLADRLWHLPGGKMPSDIEQKPFSVEIIPYDTPIGYHTGWGGRLLMRQIWEHQEQRDQIFEYCPEIKMFMELITEPEMGKCEKNIVETFPT</sequence>